<keyword evidence="3 7" id="KW-0808">Transferase</keyword>
<dbReference type="PROSITE" id="PS00723">
    <property type="entry name" value="POLYPRENYL_SYNTHASE_1"/>
    <property type="match status" value="1"/>
</dbReference>
<evidence type="ECO:0000256" key="5">
    <source>
        <dbReference type="ARBA" id="ARBA00022842"/>
    </source>
</evidence>
<evidence type="ECO:0000256" key="6">
    <source>
        <dbReference type="ARBA" id="ARBA00023229"/>
    </source>
</evidence>
<keyword evidence="5" id="KW-0460">Magnesium</keyword>
<dbReference type="PANTHER" id="PTHR43281:SF1">
    <property type="entry name" value="FARNESYL DIPHOSPHATE SYNTHASE"/>
    <property type="match status" value="1"/>
</dbReference>
<evidence type="ECO:0000256" key="3">
    <source>
        <dbReference type="ARBA" id="ARBA00022679"/>
    </source>
</evidence>
<evidence type="ECO:0000256" key="4">
    <source>
        <dbReference type="ARBA" id="ARBA00022723"/>
    </source>
</evidence>
<dbReference type="CDD" id="cd00685">
    <property type="entry name" value="Trans_IPPS_HT"/>
    <property type="match status" value="1"/>
</dbReference>
<dbReference type="SFLD" id="SFLDG01017">
    <property type="entry name" value="Polyprenyl_Transferase_Like"/>
    <property type="match status" value="1"/>
</dbReference>
<keyword evidence="6" id="KW-0414">Isoprene biosynthesis</keyword>
<dbReference type="RefSeq" id="WP_007566563.1">
    <property type="nucleotide sequence ID" value="NZ_CP033231.1"/>
</dbReference>
<dbReference type="Gene3D" id="1.10.600.10">
    <property type="entry name" value="Farnesyl Diphosphate Synthase"/>
    <property type="match status" value="1"/>
</dbReference>
<name>A0ABV1QWI0_9HYPH</name>
<dbReference type="InterPro" id="IPR033749">
    <property type="entry name" value="Polyprenyl_synt_CS"/>
</dbReference>
<evidence type="ECO:0000256" key="7">
    <source>
        <dbReference type="RuleBase" id="RU004466"/>
    </source>
</evidence>
<dbReference type="NCBIfam" id="NF045485">
    <property type="entry name" value="FPPsyn"/>
    <property type="match status" value="1"/>
</dbReference>
<dbReference type="SUPFAM" id="SSF48576">
    <property type="entry name" value="Terpenoid synthases"/>
    <property type="match status" value="1"/>
</dbReference>
<evidence type="ECO:0000256" key="2">
    <source>
        <dbReference type="ARBA" id="ARBA00006706"/>
    </source>
</evidence>
<keyword evidence="9" id="KW-1185">Reference proteome</keyword>
<dbReference type="GeneID" id="90832519"/>
<dbReference type="PANTHER" id="PTHR43281">
    <property type="entry name" value="FARNESYL DIPHOSPHATE SYNTHASE"/>
    <property type="match status" value="1"/>
</dbReference>
<dbReference type="PROSITE" id="PS00444">
    <property type="entry name" value="POLYPRENYL_SYNTHASE_2"/>
    <property type="match status" value="1"/>
</dbReference>
<dbReference type="EMBL" id="JBELQD010000001">
    <property type="protein sequence ID" value="MER2286805.1"/>
    <property type="molecule type" value="Genomic_DNA"/>
</dbReference>
<comment type="cofactor">
    <cofactor evidence="1">
        <name>Mg(2+)</name>
        <dbReference type="ChEBI" id="CHEBI:18420"/>
    </cofactor>
</comment>
<protein>
    <submittedName>
        <fullName evidence="8">Polyprenyl synthetase family protein</fullName>
    </submittedName>
</protein>
<proteinExistence type="inferred from homology"/>
<accession>A0ABV1QWI0</accession>
<evidence type="ECO:0000313" key="8">
    <source>
        <dbReference type="EMBL" id="MER2286805.1"/>
    </source>
</evidence>
<dbReference type="Proteomes" id="UP001432995">
    <property type="component" value="Unassembled WGS sequence"/>
</dbReference>
<dbReference type="SFLD" id="SFLDS00005">
    <property type="entry name" value="Isoprenoid_Synthase_Type_I"/>
    <property type="match status" value="1"/>
</dbReference>
<comment type="similarity">
    <text evidence="2 7">Belongs to the FPP/GGPP synthase family.</text>
</comment>
<evidence type="ECO:0000313" key="9">
    <source>
        <dbReference type="Proteomes" id="UP001432995"/>
    </source>
</evidence>
<keyword evidence="4" id="KW-0479">Metal-binding</keyword>
<organism evidence="8 9">
    <name type="scientific">Methylobacterium brachiatum</name>
    <dbReference type="NCBI Taxonomy" id="269660"/>
    <lineage>
        <taxon>Bacteria</taxon>
        <taxon>Pseudomonadati</taxon>
        <taxon>Pseudomonadota</taxon>
        <taxon>Alphaproteobacteria</taxon>
        <taxon>Hyphomicrobiales</taxon>
        <taxon>Methylobacteriaceae</taxon>
        <taxon>Methylobacterium</taxon>
    </lineage>
</organism>
<dbReference type="InterPro" id="IPR008949">
    <property type="entry name" value="Isoprenoid_synthase_dom_sf"/>
</dbReference>
<dbReference type="InterPro" id="IPR000092">
    <property type="entry name" value="Polyprenyl_synt"/>
</dbReference>
<comment type="caution">
    <text evidence="8">The sequence shown here is derived from an EMBL/GenBank/DDBJ whole genome shotgun (WGS) entry which is preliminary data.</text>
</comment>
<gene>
    <name evidence="8" type="ORF">ABS770_00925</name>
</gene>
<dbReference type="InterPro" id="IPR053378">
    <property type="entry name" value="Prenyl_diphosphate_synthase"/>
</dbReference>
<sequence length="323" mass="33759">MTSTPSTQAQTGSVKTATPAAEFSHRLAQVAETVETFLVERLGPDIGPGEIARPPRLMDAMRHAVLGGGKRLRPFLAIETARMLGGSEAAALAAGAGVELVHCYSLVHDDLPAMDDDDMRRGKPTVHKAYDEATAILVGDALQTLAFEIVADPTWQPDARIRADLVLGLARASGLGGMVGGQLLDLTAEGRFGAANMDVDDTLRMQAMKTGAILAFSVEAGAIVGGADAGQRAALLRYGLALGQAFQIADDILDREASPEAMGKATGKDKDAGKATLVDRLGLDGARAECDRLVGVCEDAVAPWGEGARTLRDAARFTVARKT</sequence>
<reference evidence="8" key="1">
    <citation type="submission" date="2024-06" db="EMBL/GenBank/DDBJ databases">
        <authorList>
            <person name="Campbell A.G."/>
        </authorList>
    </citation>
    <scope>NUCLEOTIDE SEQUENCE</scope>
    <source>
        <strain evidence="8">EM17</strain>
    </source>
</reference>
<evidence type="ECO:0000256" key="1">
    <source>
        <dbReference type="ARBA" id="ARBA00001946"/>
    </source>
</evidence>
<dbReference type="Pfam" id="PF00348">
    <property type="entry name" value="polyprenyl_synt"/>
    <property type="match status" value="1"/>
</dbReference>